<evidence type="ECO:0000313" key="1">
    <source>
        <dbReference type="EMBL" id="CAH1575594.1"/>
    </source>
</evidence>
<sequence length="87" mass="10275">MLNKVLNAEINDTGSNMTSTLHKPFMYELVEIKVKSRFTYRLFIWLILSISKRLDEPLRKFAAIKVRLICIAMRESFDRQSMTVSFE</sequence>
<organism evidence="1 2">
    <name type="scientific">Vibrio jasicida</name>
    <dbReference type="NCBI Taxonomy" id="766224"/>
    <lineage>
        <taxon>Bacteria</taxon>
        <taxon>Pseudomonadati</taxon>
        <taxon>Pseudomonadota</taxon>
        <taxon>Gammaproteobacteria</taxon>
        <taxon>Vibrionales</taxon>
        <taxon>Vibrionaceae</taxon>
        <taxon>Vibrio</taxon>
    </lineage>
</organism>
<protein>
    <submittedName>
        <fullName evidence="1">Uncharacterized protein</fullName>
    </submittedName>
</protein>
<comment type="caution">
    <text evidence="1">The sequence shown here is derived from an EMBL/GenBank/DDBJ whole genome shotgun (WGS) entry which is preliminary data.</text>
</comment>
<gene>
    <name evidence="1" type="ORF">THF1A12_130114</name>
</gene>
<dbReference type="AlphaFoldDB" id="A0AAU9QIM0"/>
<accession>A0AAU9QIM0</accession>
<dbReference type="Proteomes" id="UP001295462">
    <property type="component" value="Unassembled WGS sequence"/>
</dbReference>
<name>A0AAU9QIM0_9VIBR</name>
<dbReference type="EMBL" id="CAKMUD010000035">
    <property type="protein sequence ID" value="CAH1575594.1"/>
    <property type="molecule type" value="Genomic_DNA"/>
</dbReference>
<reference evidence="1" key="1">
    <citation type="submission" date="2022-01" db="EMBL/GenBank/DDBJ databases">
        <authorList>
            <person name="Lagorce A."/>
        </authorList>
    </citation>
    <scope>NUCLEOTIDE SEQUENCE</scope>
    <source>
        <strain evidence="1">Th15_F1_A12</strain>
    </source>
</reference>
<evidence type="ECO:0000313" key="2">
    <source>
        <dbReference type="Proteomes" id="UP001295462"/>
    </source>
</evidence>
<proteinExistence type="predicted"/>